<reference evidence="2" key="1">
    <citation type="submission" date="2023-07" db="EMBL/GenBank/DDBJ databases">
        <title>A collection of bacterial strains from the Burkholderia cepacia Research Laboratory and Repository.</title>
        <authorList>
            <person name="Lipuma J."/>
            <person name="Spilker T."/>
            <person name="Caverly L."/>
        </authorList>
    </citation>
    <scope>NUCLEOTIDE SEQUENCE</scope>
    <source>
        <strain evidence="2">AU44268</strain>
    </source>
</reference>
<dbReference type="Proteomes" id="UP001171620">
    <property type="component" value="Unassembled WGS sequence"/>
</dbReference>
<accession>A0AAW7T0S2</accession>
<proteinExistence type="predicted"/>
<name>A0AAW7T0S2_BURVI</name>
<feature type="region of interest" description="Disordered" evidence="1">
    <location>
        <begin position="38"/>
        <end position="68"/>
    </location>
</feature>
<evidence type="ECO:0000313" key="2">
    <source>
        <dbReference type="EMBL" id="MDN7795548.1"/>
    </source>
</evidence>
<sequence>MKLVAAAVYDSPPLAHRSNRTGMIIDDEPDACLEATRLPKRTRHPPPAHVENERLDVGTTQAVRDHSN</sequence>
<dbReference type="AlphaFoldDB" id="A0AAW7T0S2"/>
<gene>
    <name evidence="2" type="ORF">QZM33_11445</name>
</gene>
<protein>
    <submittedName>
        <fullName evidence="2">Uncharacterized protein</fullName>
    </submittedName>
</protein>
<dbReference type="EMBL" id="JAUJRV010000006">
    <property type="protein sequence ID" value="MDN7795548.1"/>
    <property type="molecule type" value="Genomic_DNA"/>
</dbReference>
<dbReference type="RefSeq" id="WP_060093263.1">
    <property type="nucleotide sequence ID" value="NZ_CADESV010000005.1"/>
</dbReference>
<evidence type="ECO:0000256" key="1">
    <source>
        <dbReference type="SAM" id="MobiDB-lite"/>
    </source>
</evidence>
<evidence type="ECO:0000313" key="3">
    <source>
        <dbReference type="Proteomes" id="UP001171620"/>
    </source>
</evidence>
<comment type="caution">
    <text evidence="2">The sequence shown here is derived from an EMBL/GenBank/DDBJ whole genome shotgun (WGS) entry which is preliminary data.</text>
</comment>
<organism evidence="2 3">
    <name type="scientific">Burkholderia vietnamiensis</name>
    <dbReference type="NCBI Taxonomy" id="60552"/>
    <lineage>
        <taxon>Bacteria</taxon>
        <taxon>Pseudomonadati</taxon>
        <taxon>Pseudomonadota</taxon>
        <taxon>Betaproteobacteria</taxon>
        <taxon>Burkholderiales</taxon>
        <taxon>Burkholderiaceae</taxon>
        <taxon>Burkholderia</taxon>
        <taxon>Burkholderia cepacia complex</taxon>
    </lineage>
</organism>